<evidence type="ECO:0000313" key="4">
    <source>
        <dbReference type="Proteomes" id="UP000737391"/>
    </source>
</evidence>
<keyword evidence="2" id="KW-0812">Transmembrane</keyword>
<dbReference type="Proteomes" id="UP000737391">
    <property type="component" value="Unassembled WGS sequence"/>
</dbReference>
<proteinExistence type="predicted"/>
<evidence type="ECO:0000256" key="1">
    <source>
        <dbReference type="SAM" id="Coils"/>
    </source>
</evidence>
<evidence type="ECO:0000256" key="2">
    <source>
        <dbReference type="SAM" id="Phobius"/>
    </source>
</evidence>
<dbReference type="EMBL" id="LUFC02000455">
    <property type="protein sequence ID" value="KAF4497148.1"/>
    <property type="molecule type" value="Genomic_DNA"/>
</dbReference>
<organism evidence="3 4">
    <name type="scientific">Fusarium agapanthi</name>
    <dbReference type="NCBI Taxonomy" id="1803897"/>
    <lineage>
        <taxon>Eukaryota</taxon>
        <taxon>Fungi</taxon>
        <taxon>Dikarya</taxon>
        <taxon>Ascomycota</taxon>
        <taxon>Pezizomycotina</taxon>
        <taxon>Sordariomycetes</taxon>
        <taxon>Hypocreomycetidae</taxon>
        <taxon>Hypocreales</taxon>
        <taxon>Nectriaceae</taxon>
        <taxon>Fusarium</taxon>
        <taxon>Fusarium fujikuroi species complex</taxon>
    </lineage>
</organism>
<dbReference type="OrthoDB" id="8954335at2759"/>
<comment type="caution">
    <text evidence="3">The sequence shown here is derived from an EMBL/GenBank/DDBJ whole genome shotgun (WGS) entry which is preliminary data.</text>
</comment>
<sequence>MWPESPDSKNKRILKDRELELMTNSDFFSDLVSKGARMFRDYDESHSPANSEQRVMDSLLRHLEHGKHIALQLQREVVDEEKSLGETAAGIAAAEHLHQTHLEHKNQLRILDAEIERTSLSSEQEYSLQLQELKAEVDREIEEMKRGRQALVKTMIDLHETETKALKQRISNLESQYEAEVQNKEMILQDVQESCAALQKEIARLANSPKQQKIVTRQTKAHQKALSKAQEDAEKIRRDREKVQGYTKEIVGGVMNGIAAGAVASIIGGLLCIVM</sequence>
<keyword evidence="2" id="KW-1133">Transmembrane helix</keyword>
<feature type="transmembrane region" description="Helical" evidence="2">
    <location>
        <begin position="250"/>
        <end position="274"/>
    </location>
</feature>
<keyword evidence="4" id="KW-1185">Reference proteome</keyword>
<feature type="coiled-coil region" evidence="1">
    <location>
        <begin position="123"/>
        <end position="239"/>
    </location>
</feature>
<reference evidence="3" key="1">
    <citation type="submission" date="2020-01" db="EMBL/GenBank/DDBJ databases">
        <title>Identification and distribution of gene clusters putatively required for synthesis of sphingolipid metabolism inhibitors in phylogenetically diverse species of the filamentous fungus Fusarium.</title>
        <authorList>
            <person name="Kim H.-S."/>
            <person name="Busman M."/>
            <person name="Brown D.W."/>
            <person name="Divon H."/>
            <person name="Uhlig S."/>
            <person name="Proctor R.H."/>
        </authorList>
    </citation>
    <scope>NUCLEOTIDE SEQUENCE</scope>
    <source>
        <strain evidence="3">NRRL 31653</strain>
    </source>
</reference>
<accession>A0A9P5B938</accession>
<keyword evidence="2" id="KW-0472">Membrane</keyword>
<name>A0A9P5B938_9HYPO</name>
<dbReference type="AlphaFoldDB" id="A0A9P5B938"/>
<gene>
    <name evidence="3" type="ORF">FAGAP_6671</name>
</gene>
<protein>
    <submittedName>
        <fullName evidence="3">GTP binding domain</fullName>
    </submittedName>
</protein>
<evidence type="ECO:0000313" key="3">
    <source>
        <dbReference type="EMBL" id="KAF4497148.1"/>
    </source>
</evidence>
<keyword evidence="1" id="KW-0175">Coiled coil</keyword>